<evidence type="ECO:0000256" key="3">
    <source>
        <dbReference type="ARBA" id="ARBA00023015"/>
    </source>
</evidence>
<dbReference type="InterPro" id="IPR027417">
    <property type="entry name" value="P-loop_NTPase"/>
</dbReference>
<dbReference type="Pfam" id="PF00158">
    <property type="entry name" value="Sigma54_activat"/>
    <property type="match status" value="1"/>
</dbReference>
<feature type="non-terminal residue" evidence="8">
    <location>
        <position position="320"/>
    </location>
</feature>
<dbReference type="PANTHER" id="PTHR32071:SF117">
    <property type="entry name" value="PTS-DEPENDENT DIHYDROXYACETONE KINASE OPERON REGULATORY PROTEIN-RELATED"/>
    <property type="match status" value="1"/>
</dbReference>
<name>A0A382DZM3_9ZZZZ</name>
<dbReference type="GO" id="GO:0006355">
    <property type="term" value="P:regulation of DNA-templated transcription"/>
    <property type="evidence" value="ECO:0007669"/>
    <property type="project" value="InterPro"/>
</dbReference>
<proteinExistence type="predicted"/>
<dbReference type="GO" id="GO:0005524">
    <property type="term" value="F:ATP binding"/>
    <property type="evidence" value="ECO:0007669"/>
    <property type="project" value="UniProtKB-KW"/>
</dbReference>
<dbReference type="Gene3D" id="3.30.450.40">
    <property type="match status" value="1"/>
</dbReference>
<keyword evidence="3" id="KW-0805">Transcription regulation</keyword>
<dbReference type="InterPro" id="IPR002078">
    <property type="entry name" value="Sigma_54_int"/>
</dbReference>
<feature type="domain" description="Sigma-54 factor interaction" evidence="7">
    <location>
        <begin position="215"/>
        <end position="320"/>
    </location>
</feature>
<keyword evidence="2" id="KW-0067">ATP-binding</keyword>
<evidence type="ECO:0000256" key="1">
    <source>
        <dbReference type="ARBA" id="ARBA00022741"/>
    </source>
</evidence>
<dbReference type="InterPro" id="IPR029016">
    <property type="entry name" value="GAF-like_dom_sf"/>
</dbReference>
<sequence length="320" mass="34700">MSITKAYKFSADSSALRMLTNINQALSAERNSRAGLQRVLDILDHDYGVLRSAVVVVDPNSNRLRVEASCGIDGKGRRAEWNTGEGITGQVADTGKPVVLTQISQEPTFLNRTGPRDQGSRSETSFISVPIPGAKKPIGTLNIDLNFEKSRNYDYDLQVLRIVASMLGQALRLKDASEAIVSTLNGVTAIERQKLVQENTSLKAELKERYDFSNIVGTSGPMRKVYEQIAQVATSNTTVLVRGESGTGKELIANALHYNSPRAKQSLLKVSCAALPDSLIEAELFGHEKGAFTGATARKKGRFELADGGTLFLDEIGDIN</sequence>
<dbReference type="SUPFAM" id="SSF52540">
    <property type="entry name" value="P-loop containing nucleoside triphosphate hydrolases"/>
    <property type="match status" value="1"/>
</dbReference>
<dbReference type="SUPFAM" id="SSF55781">
    <property type="entry name" value="GAF domain-like"/>
    <property type="match status" value="1"/>
</dbReference>
<keyword evidence="6" id="KW-0804">Transcription</keyword>
<dbReference type="PROSITE" id="PS00676">
    <property type="entry name" value="SIGMA54_INTERACT_2"/>
    <property type="match status" value="1"/>
</dbReference>
<dbReference type="InterPro" id="IPR025943">
    <property type="entry name" value="Sigma_54_int_dom_ATP-bd_2"/>
</dbReference>
<dbReference type="SMART" id="SM00065">
    <property type="entry name" value="GAF"/>
    <property type="match status" value="1"/>
</dbReference>
<evidence type="ECO:0000256" key="2">
    <source>
        <dbReference type="ARBA" id="ARBA00022840"/>
    </source>
</evidence>
<evidence type="ECO:0000256" key="5">
    <source>
        <dbReference type="ARBA" id="ARBA00023159"/>
    </source>
</evidence>
<evidence type="ECO:0000256" key="6">
    <source>
        <dbReference type="ARBA" id="ARBA00023163"/>
    </source>
</evidence>
<gene>
    <name evidence="8" type="ORF">METZ01_LOCUS196702</name>
</gene>
<organism evidence="8">
    <name type="scientific">marine metagenome</name>
    <dbReference type="NCBI Taxonomy" id="408172"/>
    <lineage>
        <taxon>unclassified sequences</taxon>
        <taxon>metagenomes</taxon>
        <taxon>ecological metagenomes</taxon>
    </lineage>
</organism>
<keyword evidence="4" id="KW-0238">DNA-binding</keyword>
<dbReference type="Gene3D" id="3.40.50.300">
    <property type="entry name" value="P-loop containing nucleotide triphosphate hydrolases"/>
    <property type="match status" value="1"/>
</dbReference>
<evidence type="ECO:0000259" key="7">
    <source>
        <dbReference type="PROSITE" id="PS50045"/>
    </source>
</evidence>
<dbReference type="EMBL" id="UINC01041924">
    <property type="protein sequence ID" value="SVB43848.1"/>
    <property type="molecule type" value="Genomic_DNA"/>
</dbReference>
<accession>A0A382DZM3</accession>
<protein>
    <recommendedName>
        <fullName evidence="7">Sigma-54 factor interaction domain-containing protein</fullName>
    </recommendedName>
</protein>
<dbReference type="Pfam" id="PF13185">
    <property type="entry name" value="GAF_2"/>
    <property type="match status" value="1"/>
</dbReference>
<reference evidence="8" key="1">
    <citation type="submission" date="2018-05" db="EMBL/GenBank/DDBJ databases">
        <authorList>
            <person name="Lanie J.A."/>
            <person name="Ng W.-L."/>
            <person name="Kazmierczak K.M."/>
            <person name="Andrzejewski T.M."/>
            <person name="Davidsen T.M."/>
            <person name="Wayne K.J."/>
            <person name="Tettelin H."/>
            <person name="Glass J.I."/>
            <person name="Rusch D."/>
            <person name="Podicherti R."/>
            <person name="Tsui H.-C.T."/>
            <person name="Winkler M.E."/>
        </authorList>
    </citation>
    <scope>NUCLEOTIDE SEQUENCE</scope>
</reference>
<dbReference type="GO" id="GO:0003677">
    <property type="term" value="F:DNA binding"/>
    <property type="evidence" value="ECO:0007669"/>
    <property type="project" value="UniProtKB-KW"/>
</dbReference>
<evidence type="ECO:0000313" key="8">
    <source>
        <dbReference type="EMBL" id="SVB43848.1"/>
    </source>
</evidence>
<evidence type="ECO:0000256" key="4">
    <source>
        <dbReference type="ARBA" id="ARBA00023125"/>
    </source>
</evidence>
<keyword evidence="5" id="KW-0010">Activator</keyword>
<dbReference type="PANTHER" id="PTHR32071">
    <property type="entry name" value="TRANSCRIPTIONAL REGULATORY PROTEIN"/>
    <property type="match status" value="1"/>
</dbReference>
<dbReference type="PROSITE" id="PS50045">
    <property type="entry name" value="SIGMA54_INTERACT_4"/>
    <property type="match status" value="1"/>
</dbReference>
<dbReference type="PROSITE" id="PS00675">
    <property type="entry name" value="SIGMA54_INTERACT_1"/>
    <property type="match status" value="1"/>
</dbReference>
<keyword evidence="1" id="KW-0547">Nucleotide-binding</keyword>
<dbReference type="InterPro" id="IPR025662">
    <property type="entry name" value="Sigma_54_int_dom_ATP-bd_1"/>
</dbReference>
<dbReference type="AlphaFoldDB" id="A0A382DZM3"/>
<dbReference type="CDD" id="cd00009">
    <property type="entry name" value="AAA"/>
    <property type="match status" value="1"/>
</dbReference>
<dbReference type="InterPro" id="IPR003018">
    <property type="entry name" value="GAF"/>
</dbReference>